<sequence length="429" mass="47956">MQLSWKTLNELECDFGEAFFLLDVQAFRKNYEEFLDAFRVIYPRSRIAYSYKTNYIPRLCWEVDRMGGYAEVVSSMEYDVALRVGVDPRQIIFNGPYKSEHDLERALLAGSVVNLDAYYEVDLIEAIGRRHPQAELKVGLRCNFELEDHHSSRFGFDAGAGGDLYEALKRLESIDNCVVAGLHCHFSSGHRSVESYVRRTRRLLELSASCFPRQPPHFIDVGGGYFSKMSPELRSQFPGPVPSYGEYSAAIASEVAAAYPGADGPELILEPGSALTSDVMCFVAKVVARKRVRTRELALVAGSIHNIKPTLHGKQLPMTVVSAADLPDESHGERPADIVGYTCMEHDCLQRGYRQRVRPGDYVVFQNVGAYTVVMKPPFIRPAPAILVLDDKNSVEVARRAECWDDLFGAFIFPNQPEPALPPRPPGAV</sequence>
<dbReference type="Gene3D" id="2.40.37.10">
    <property type="entry name" value="Lyase, Ornithine Decarboxylase, Chain A, domain 1"/>
    <property type="match status" value="1"/>
</dbReference>
<evidence type="ECO:0000256" key="1">
    <source>
        <dbReference type="ARBA" id="ARBA00001933"/>
    </source>
</evidence>
<dbReference type="Gene3D" id="3.20.20.10">
    <property type="entry name" value="Alanine racemase"/>
    <property type="match status" value="1"/>
</dbReference>
<reference evidence="5 6" key="1">
    <citation type="submission" date="2020-05" db="EMBL/GenBank/DDBJ databases">
        <title>Draft genome sequence of Mycobacterium hippocampi DL, isolated from European seabass, Dicentrarchus labrax, reared in fish farms.</title>
        <authorList>
            <person name="Stathopoulou P."/>
            <person name="Asimakis E."/>
            <person name="Tzokas K."/>
            <person name="Batargias C."/>
            <person name="Tsiamis G."/>
        </authorList>
    </citation>
    <scope>NUCLEOTIDE SEQUENCE [LARGE SCALE GENOMIC DNA]</scope>
    <source>
        <strain evidence="5 6">DL</strain>
    </source>
</reference>
<feature type="domain" description="Orn/DAP/Arg decarboxylase 2 N-terminal" evidence="4">
    <location>
        <begin position="36"/>
        <end position="276"/>
    </location>
</feature>
<protein>
    <submittedName>
        <fullName evidence="5">Diaminopimelate decarboxylase</fullName>
        <ecNumber evidence="5">4.1.1.20</ecNumber>
    </submittedName>
</protein>
<dbReference type="InterPro" id="IPR022644">
    <property type="entry name" value="De-COase2_N"/>
</dbReference>
<gene>
    <name evidence="5" type="ORF">HLY00_3801</name>
</gene>
<dbReference type="InterPro" id="IPR022643">
    <property type="entry name" value="De-COase2_C"/>
</dbReference>
<keyword evidence="2" id="KW-0663">Pyridoxal phosphate</keyword>
<dbReference type="Proteomes" id="UP000570517">
    <property type="component" value="Unassembled WGS sequence"/>
</dbReference>
<dbReference type="InterPro" id="IPR009006">
    <property type="entry name" value="Ala_racemase/Decarboxylase_C"/>
</dbReference>
<dbReference type="RefSeq" id="WP_178361664.1">
    <property type="nucleotide sequence ID" value="NZ_JABFYL010000049.1"/>
</dbReference>
<keyword evidence="6" id="KW-1185">Reference proteome</keyword>
<dbReference type="InterPro" id="IPR029066">
    <property type="entry name" value="PLP-binding_barrel"/>
</dbReference>
<proteinExistence type="predicted"/>
<evidence type="ECO:0000259" key="4">
    <source>
        <dbReference type="Pfam" id="PF02784"/>
    </source>
</evidence>
<organism evidence="5 6">
    <name type="scientific">Mycolicibacterium hippocampi</name>
    <dbReference type="NCBI Taxonomy" id="659824"/>
    <lineage>
        <taxon>Bacteria</taxon>
        <taxon>Bacillati</taxon>
        <taxon>Actinomycetota</taxon>
        <taxon>Actinomycetes</taxon>
        <taxon>Mycobacteriales</taxon>
        <taxon>Mycobacteriaceae</taxon>
        <taxon>Mycolicibacterium</taxon>
    </lineage>
</organism>
<comment type="cofactor">
    <cofactor evidence="1">
        <name>pyridoxal 5'-phosphate</name>
        <dbReference type="ChEBI" id="CHEBI:597326"/>
    </cofactor>
</comment>
<dbReference type="Pfam" id="PF00278">
    <property type="entry name" value="Orn_DAP_Arg_deC"/>
    <property type="match status" value="1"/>
</dbReference>
<dbReference type="EMBL" id="JABFYL010000049">
    <property type="protein sequence ID" value="NVN53453.1"/>
    <property type="molecule type" value="Genomic_DNA"/>
</dbReference>
<dbReference type="GO" id="GO:0009089">
    <property type="term" value="P:lysine biosynthetic process via diaminopimelate"/>
    <property type="evidence" value="ECO:0007669"/>
    <property type="project" value="TreeGrafter"/>
</dbReference>
<dbReference type="Pfam" id="PF02784">
    <property type="entry name" value="Orn_Arg_deC_N"/>
    <property type="match status" value="1"/>
</dbReference>
<evidence type="ECO:0000256" key="2">
    <source>
        <dbReference type="ARBA" id="ARBA00022898"/>
    </source>
</evidence>
<name>A0A850PYD7_9MYCO</name>
<feature type="domain" description="Orn/DAP/Arg decarboxylase 2 C-terminal" evidence="3">
    <location>
        <begin position="278"/>
        <end position="369"/>
    </location>
</feature>
<comment type="caution">
    <text evidence="5">The sequence shown here is derived from an EMBL/GenBank/DDBJ whole genome shotgun (WGS) entry which is preliminary data.</text>
</comment>
<dbReference type="PANTHER" id="PTHR43727:SF3">
    <property type="entry name" value="GROUP IV DECARBOXYLASE"/>
    <property type="match status" value="1"/>
</dbReference>
<keyword evidence="5" id="KW-0456">Lyase</keyword>
<evidence type="ECO:0000313" key="6">
    <source>
        <dbReference type="Proteomes" id="UP000570517"/>
    </source>
</evidence>
<dbReference type="PANTHER" id="PTHR43727">
    <property type="entry name" value="DIAMINOPIMELATE DECARBOXYLASE"/>
    <property type="match status" value="1"/>
</dbReference>
<dbReference type="AlphaFoldDB" id="A0A850PYD7"/>
<dbReference type="EC" id="4.1.1.20" evidence="5"/>
<evidence type="ECO:0000313" key="5">
    <source>
        <dbReference type="EMBL" id="NVN53453.1"/>
    </source>
</evidence>
<evidence type="ECO:0000259" key="3">
    <source>
        <dbReference type="Pfam" id="PF00278"/>
    </source>
</evidence>
<dbReference type="SUPFAM" id="SSF50621">
    <property type="entry name" value="Alanine racemase C-terminal domain-like"/>
    <property type="match status" value="1"/>
</dbReference>
<dbReference type="SUPFAM" id="SSF51419">
    <property type="entry name" value="PLP-binding barrel"/>
    <property type="match status" value="1"/>
</dbReference>
<dbReference type="GO" id="GO:0008836">
    <property type="term" value="F:diaminopimelate decarboxylase activity"/>
    <property type="evidence" value="ECO:0007669"/>
    <property type="project" value="UniProtKB-EC"/>
</dbReference>
<accession>A0A850PYD7</accession>